<proteinExistence type="predicted"/>
<dbReference type="Pfam" id="PF13966">
    <property type="entry name" value="zf-RVT"/>
    <property type="match status" value="1"/>
</dbReference>
<comment type="caution">
    <text evidence="3">The sequence shown here is derived from an EMBL/GenBank/DDBJ whole genome shotgun (WGS) entry which is preliminary data.</text>
</comment>
<accession>A0AAW2JKF8</accession>
<feature type="domain" description="Reverse transcriptase" evidence="1">
    <location>
        <begin position="39"/>
        <end position="128"/>
    </location>
</feature>
<dbReference type="PANTHER" id="PTHR33116">
    <property type="entry name" value="REVERSE TRANSCRIPTASE ZINC-BINDING DOMAIN-CONTAINING PROTEIN-RELATED-RELATED"/>
    <property type="match status" value="1"/>
</dbReference>
<evidence type="ECO:0000259" key="2">
    <source>
        <dbReference type="Pfam" id="PF13966"/>
    </source>
</evidence>
<dbReference type="AlphaFoldDB" id="A0AAW2JKF8"/>
<feature type="domain" description="Reverse transcriptase zinc-binding" evidence="2">
    <location>
        <begin position="447"/>
        <end position="508"/>
    </location>
</feature>
<reference evidence="3" key="2">
    <citation type="journal article" date="2024" name="Plant">
        <title>Genomic evolution and insights into agronomic trait innovations of Sesamum species.</title>
        <authorList>
            <person name="Miao H."/>
            <person name="Wang L."/>
            <person name="Qu L."/>
            <person name="Liu H."/>
            <person name="Sun Y."/>
            <person name="Le M."/>
            <person name="Wang Q."/>
            <person name="Wei S."/>
            <person name="Zheng Y."/>
            <person name="Lin W."/>
            <person name="Duan Y."/>
            <person name="Cao H."/>
            <person name="Xiong S."/>
            <person name="Wang X."/>
            <person name="Wei L."/>
            <person name="Li C."/>
            <person name="Ma Q."/>
            <person name="Ju M."/>
            <person name="Zhao R."/>
            <person name="Li G."/>
            <person name="Mu C."/>
            <person name="Tian Q."/>
            <person name="Mei H."/>
            <person name="Zhang T."/>
            <person name="Gao T."/>
            <person name="Zhang H."/>
        </authorList>
    </citation>
    <scope>NUCLEOTIDE SEQUENCE</scope>
    <source>
        <strain evidence="3">G01</strain>
    </source>
</reference>
<name>A0AAW2JKF8_9LAMI</name>
<gene>
    <name evidence="3" type="ORF">Sangu_3210800</name>
</gene>
<organism evidence="3">
    <name type="scientific">Sesamum angustifolium</name>
    <dbReference type="NCBI Taxonomy" id="2727405"/>
    <lineage>
        <taxon>Eukaryota</taxon>
        <taxon>Viridiplantae</taxon>
        <taxon>Streptophyta</taxon>
        <taxon>Embryophyta</taxon>
        <taxon>Tracheophyta</taxon>
        <taxon>Spermatophyta</taxon>
        <taxon>Magnoliopsida</taxon>
        <taxon>eudicotyledons</taxon>
        <taxon>Gunneridae</taxon>
        <taxon>Pentapetalae</taxon>
        <taxon>asterids</taxon>
        <taxon>lamiids</taxon>
        <taxon>Lamiales</taxon>
        <taxon>Pedaliaceae</taxon>
        <taxon>Sesamum</taxon>
    </lineage>
</organism>
<dbReference type="PANTHER" id="PTHR33116:SF80">
    <property type="entry name" value="REVERSE TRANSCRIPTASE ZINC-BINDING DOMAIN-CONTAINING PROTEIN"/>
    <property type="match status" value="1"/>
</dbReference>
<evidence type="ECO:0000313" key="3">
    <source>
        <dbReference type="EMBL" id="KAL0294792.1"/>
    </source>
</evidence>
<dbReference type="InterPro" id="IPR000477">
    <property type="entry name" value="RT_dom"/>
</dbReference>
<sequence>MLLQTSMAYCGDQVCTAVLDFFRSGRLLRQLNHSIIALVPKSDHCPTVADYRPISCCNVIYKAITKIIADRLAPALEHLTDRCQAAFVGGRSITDNIFLAQEMVRQYTRKRISPRCTINVDLRKAFDSWHLMAPSMGFLRERKGLGRETQCHRAFSFFAWKFSRLIKRKTTDSEFNFHPKCEKLKITHLLFADDLMMFSRGDLPSVHILMECLQEFRDVFGLSVNTSNPAFFMAGIENNMLCDILARTEFTRGEMPVRYLGIPLAAQRLSVRDYSPLVDQIANNISRWAAKSLSFVGRLELIRSVIQGVECFWLQIFPLPAAVVEKIHRLCRNFLWNSKRAPVAWEDICHPKNEGGLGIRHTQTWNVALLARVLWNIHRKADTLWVQWVDAVYLKGGSVWEWQPKKGDSPLLQRLAEIRNKIIIAFGSPEAAIQHMAEWSNDKGLDTSKAYKYFRPKRAKQPWQTVIWKAFIPPKYSFILWLGLQGRLSTRDRLMFLQEDSSCSLCINMQNGQAPIL</sequence>
<dbReference type="CDD" id="cd01650">
    <property type="entry name" value="RT_nLTR_like"/>
    <property type="match status" value="1"/>
</dbReference>
<evidence type="ECO:0000259" key="1">
    <source>
        <dbReference type="Pfam" id="PF00078"/>
    </source>
</evidence>
<reference evidence="3" key="1">
    <citation type="submission" date="2020-06" db="EMBL/GenBank/DDBJ databases">
        <authorList>
            <person name="Li T."/>
            <person name="Hu X."/>
            <person name="Zhang T."/>
            <person name="Song X."/>
            <person name="Zhang H."/>
            <person name="Dai N."/>
            <person name="Sheng W."/>
            <person name="Hou X."/>
            <person name="Wei L."/>
        </authorList>
    </citation>
    <scope>NUCLEOTIDE SEQUENCE</scope>
    <source>
        <strain evidence="3">G01</strain>
        <tissue evidence="3">Leaf</tissue>
    </source>
</reference>
<evidence type="ECO:0008006" key="4">
    <source>
        <dbReference type="Google" id="ProtNLM"/>
    </source>
</evidence>
<dbReference type="InterPro" id="IPR026960">
    <property type="entry name" value="RVT-Znf"/>
</dbReference>
<protein>
    <recommendedName>
        <fullName evidence="4">Reverse transcriptase</fullName>
    </recommendedName>
</protein>
<dbReference type="EMBL" id="JACGWK010000806">
    <property type="protein sequence ID" value="KAL0294792.1"/>
    <property type="molecule type" value="Genomic_DNA"/>
</dbReference>
<dbReference type="Pfam" id="PF00078">
    <property type="entry name" value="RVT_1"/>
    <property type="match status" value="1"/>
</dbReference>